<dbReference type="GO" id="GO:0070847">
    <property type="term" value="C:core mediator complex"/>
    <property type="evidence" value="ECO:0007669"/>
    <property type="project" value="TreeGrafter"/>
</dbReference>
<keyword evidence="7 10" id="KW-0804">Transcription</keyword>
<evidence type="ECO:0000256" key="8">
    <source>
        <dbReference type="ARBA" id="ARBA00023242"/>
    </source>
</evidence>
<evidence type="ECO:0000256" key="3">
    <source>
        <dbReference type="ARBA" id="ARBA00011837"/>
    </source>
</evidence>
<feature type="compositionally biased region" description="Low complexity" evidence="11">
    <location>
        <begin position="42"/>
        <end position="67"/>
    </location>
</feature>
<comment type="subcellular location">
    <subcellularLocation>
        <location evidence="1 10">Nucleus</location>
    </subcellularLocation>
</comment>
<evidence type="ECO:0000256" key="4">
    <source>
        <dbReference type="ARBA" id="ARBA00020631"/>
    </source>
</evidence>
<dbReference type="SUPFAM" id="SSF140718">
    <property type="entry name" value="Mediator hinge subcomplex-like"/>
    <property type="match status" value="1"/>
</dbReference>
<dbReference type="InterPro" id="IPR009244">
    <property type="entry name" value="Mediatior_Med7"/>
</dbReference>
<proteinExistence type="inferred from homology"/>
<comment type="similarity">
    <text evidence="2 10">Belongs to the Mediator complex subunit 7 family.</text>
</comment>
<organism evidence="12 13">
    <name type="scientific">Zalerion maritima</name>
    <dbReference type="NCBI Taxonomy" id="339359"/>
    <lineage>
        <taxon>Eukaryota</taxon>
        <taxon>Fungi</taxon>
        <taxon>Dikarya</taxon>
        <taxon>Ascomycota</taxon>
        <taxon>Pezizomycotina</taxon>
        <taxon>Sordariomycetes</taxon>
        <taxon>Lulworthiomycetidae</taxon>
        <taxon>Lulworthiales</taxon>
        <taxon>Lulworthiaceae</taxon>
        <taxon>Zalerion</taxon>
    </lineage>
</organism>
<comment type="caution">
    <text evidence="12">The sequence shown here is derived from an EMBL/GenBank/DDBJ whole genome shotgun (WGS) entry which is preliminary data.</text>
</comment>
<dbReference type="AlphaFoldDB" id="A0AAD5RKK3"/>
<dbReference type="InterPro" id="IPR044888">
    <property type="entry name" value="Mediatior_Med7_sf"/>
</dbReference>
<dbReference type="Proteomes" id="UP001201980">
    <property type="component" value="Unassembled WGS sequence"/>
</dbReference>
<keyword evidence="8 10" id="KW-0539">Nucleus</keyword>
<dbReference type="Gene3D" id="6.10.140.1520">
    <property type="match status" value="2"/>
</dbReference>
<feature type="region of interest" description="Disordered" evidence="11">
    <location>
        <begin position="1"/>
        <end position="25"/>
    </location>
</feature>
<dbReference type="PANTHER" id="PTHR21428">
    <property type="entry name" value="MEDIATOR OF RNA POLYMERASE II TRANSCRIPTION SUBUNIT 7"/>
    <property type="match status" value="1"/>
</dbReference>
<evidence type="ECO:0000313" key="12">
    <source>
        <dbReference type="EMBL" id="KAJ2896889.1"/>
    </source>
</evidence>
<evidence type="ECO:0000256" key="1">
    <source>
        <dbReference type="ARBA" id="ARBA00004123"/>
    </source>
</evidence>
<evidence type="ECO:0000256" key="5">
    <source>
        <dbReference type="ARBA" id="ARBA00023015"/>
    </source>
</evidence>
<comment type="function">
    <text evidence="9">Component of the Mediator complex, a coactivator involved in the regulated transcription of nearly all RNA polymerase II-dependent genes. Mediator functions as a bridge to convey information from gene-specific regulatory proteins to the basal RNA polymerase II transcription machinery. Mediator is recruited to promoters by direct interactions with regulatory proteins and serves as a scaffold for the assembly of a functional preinitiation complex with RNA polymerase II and the general transcription factors.</text>
</comment>
<accession>A0AAD5RKK3</accession>
<evidence type="ECO:0000256" key="9">
    <source>
        <dbReference type="ARBA" id="ARBA00025687"/>
    </source>
</evidence>
<feature type="region of interest" description="Disordered" evidence="11">
    <location>
        <begin position="42"/>
        <end position="77"/>
    </location>
</feature>
<evidence type="ECO:0000256" key="6">
    <source>
        <dbReference type="ARBA" id="ARBA00023159"/>
    </source>
</evidence>
<evidence type="ECO:0000256" key="10">
    <source>
        <dbReference type="RuleBase" id="RU364060"/>
    </source>
</evidence>
<evidence type="ECO:0000256" key="11">
    <source>
        <dbReference type="SAM" id="MobiDB-lite"/>
    </source>
</evidence>
<dbReference type="PANTHER" id="PTHR21428:SF11">
    <property type="entry name" value="MEDIATOR OF RNA POLYMERASE II TRANSCRIPTION SUBUNIT 7"/>
    <property type="match status" value="1"/>
</dbReference>
<protein>
    <recommendedName>
        <fullName evidence="4 10">Mediator of RNA polymerase II transcription subunit 7</fullName>
    </recommendedName>
</protein>
<comment type="subunit">
    <text evidence="3 10">Component of the Mediator complex.</text>
</comment>
<evidence type="ECO:0000313" key="13">
    <source>
        <dbReference type="Proteomes" id="UP001201980"/>
    </source>
</evidence>
<dbReference type="Gene3D" id="6.10.140.200">
    <property type="match status" value="1"/>
</dbReference>
<dbReference type="EMBL" id="JAKWBI020000307">
    <property type="protein sequence ID" value="KAJ2896889.1"/>
    <property type="molecule type" value="Genomic_DNA"/>
</dbReference>
<dbReference type="Pfam" id="PF05983">
    <property type="entry name" value="Med7"/>
    <property type="match status" value="1"/>
</dbReference>
<keyword evidence="5 10" id="KW-0805">Transcription regulation</keyword>
<dbReference type="GO" id="GO:0003712">
    <property type="term" value="F:transcription coregulator activity"/>
    <property type="evidence" value="ECO:0007669"/>
    <property type="project" value="InterPro"/>
</dbReference>
<dbReference type="GO" id="GO:0006357">
    <property type="term" value="P:regulation of transcription by RNA polymerase II"/>
    <property type="evidence" value="ECO:0007669"/>
    <property type="project" value="InterPro"/>
</dbReference>
<sequence>MAEIPEDPTQRQNTGLPLPPPFYKDFTPDNLLRYQAILSSYLSSQSRPSQPSAAASTSTSQTQLKTTVPPPPPCIPLTDLPPELVTLQPPSPPEDGEWRCFGDRYTLKDELPTLEEQQIERLIPEGTFSDGLDEKQLEREVVLKRCAKSLLLNYLEMASLMRKDPWAGHVKSLSIRTIFINLHHALNEYRPHQARESLIQLMQEQLDRKRAETQANREAADKAKRVLEGLGSLTVPGNDALFPGLYGGVDGAYRTEGSLREEGGEGRDVRGEGGELGDWERGREWHVWRAVDEVLGNGNVNGGIGLGLSL</sequence>
<dbReference type="InterPro" id="IPR037212">
    <property type="entry name" value="Med7/Med21-like"/>
</dbReference>
<reference evidence="12" key="1">
    <citation type="submission" date="2022-07" db="EMBL/GenBank/DDBJ databases">
        <title>Draft genome sequence of Zalerion maritima ATCC 34329, a (micro)plastics degrading marine fungus.</title>
        <authorList>
            <person name="Paco A."/>
            <person name="Goncalves M.F.M."/>
            <person name="Rocha-Santos T.A.P."/>
            <person name="Alves A."/>
        </authorList>
    </citation>
    <scope>NUCLEOTIDE SEQUENCE</scope>
    <source>
        <strain evidence="12">ATCC 34329</strain>
    </source>
</reference>
<keyword evidence="13" id="KW-1185">Reference proteome</keyword>
<dbReference type="GO" id="GO:0016592">
    <property type="term" value="C:mediator complex"/>
    <property type="evidence" value="ECO:0007669"/>
    <property type="project" value="InterPro"/>
</dbReference>
<evidence type="ECO:0000256" key="7">
    <source>
        <dbReference type="ARBA" id="ARBA00023163"/>
    </source>
</evidence>
<name>A0AAD5RKK3_9PEZI</name>
<evidence type="ECO:0000256" key="2">
    <source>
        <dbReference type="ARBA" id="ARBA00009994"/>
    </source>
</evidence>
<keyword evidence="6 10" id="KW-0010">Activator</keyword>
<gene>
    <name evidence="12" type="ORF">MKZ38_005110</name>
</gene>